<name>A0A8J8GPW5_9EURY</name>
<dbReference type="OrthoDB" id="115864at2157"/>
<dbReference type="InterPro" id="IPR006439">
    <property type="entry name" value="HAD-SF_hydro_IA"/>
</dbReference>
<keyword evidence="2" id="KW-0378">Hydrolase</keyword>
<dbReference type="InterPro" id="IPR036412">
    <property type="entry name" value="HAD-like_sf"/>
</dbReference>
<dbReference type="PANTHER" id="PTHR43434:SF1">
    <property type="entry name" value="PHOSPHOGLYCOLATE PHOSPHATASE"/>
    <property type="match status" value="1"/>
</dbReference>
<dbReference type="GO" id="GO:0008967">
    <property type="term" value="F:phosphoglycolate phosphatase activity"/>
    <property type="evidence" value="ECO:0007669"/>
    <property type="project" value="TreeGrafter"/>
</dbReference>
<dbReference type="InterPro" id="IPR041492">
    <property type="entry name" value="HAD_2"/>
</dbReference>
<gene>
    <name evidence="2" type="ORF">HT576_14825</name>
</gene>
<dbReference type="PANTHER" id="PTHR43434">
    <property type="entry name" value="PHOSPHOGLYCOLATE PHOSPHATASE"/>
    <property type="match status" value="1"/>
</dbReference>
<dbReference type="AlphaFoldDB" id="A0A8J8GPW5"/>
<dbReference type="Proteomes" id="UP000728647">
    <property type="component" value="Unassembled WGS sequence"/>
</dbReference>
<protein>
    <submittedName>
        <fullName evidence="2">HAD family hydrolase</fullName>
    </submittedName>
</protein>
<dbReference type="InterPro" id="IPR050155">
    <property type="entry name" value="HAD-like_hydrolase_sf"/>
</dbReference>
<reference evidence="2" key="1">
    <citation type="submission" date="2020-06" db="EMBL/GenBank/DDBJ databases">
        <title>Haloterrigena sp. nov., an extremely halophilic archaeon isolated from a saline sediment.</title>
        <authorList>
            <person name="Liu B.-B."/>
        </authorList>
    </citation>
    <scope>NUCLEOTIDE SEQUENCE</scope>
    <source>
        <strain evidence="2">SYSU A121-1</strain>
    </source>
</reference>
<dbReference type="Gene3D" id="1.10.150.240">
    <property type="entry name" value="Putative phosphatase, domain 2"/>
    <property type="match status" value="1"/>
</dbReference>
<sequence>MQYDAVLFDFDGVVVENPSPRRMYDALARTYEQLGRSDPAAETVQEVLSGDFESIADRCRRLEVDTDTFCSQAASEMIRTQLADVERGLRSMYDDVAAVRSLEAPLGVVSDNHPTVVSRLLDRFGLRSLFETVYGCPLTPDGLSRRKPDPTNIERAMDSLEAESALYVGDRPVDVQAAHNAGIDSALVARADDEMETGTAESPDAAPTYRLASLTQLPAVLE</sequence>
<dbReference type="InterPro" id="IPR023214">
    <property type="entry name" value="HAD_sf"/>
</dbReference>
<evidence type="ECO:0000313" key="2">
    <source>
        <dbReference type="EMBL" id="NUB92289.1"/>
    </source>
</evidence>
<dbReference type="GO" id="GO:0006281">
    <property type="term" value="P:DNA repair"/>
    <property type="evidence" value="ECO:0007669"/>
    <property type="project" value="TreeGrafter"/>
</dbReference>
<dbReference type="Gene3D" id="3.40.50.1000">
    <property type="entry name" value="HAD superfamily/HAD-like"/>
    <property type="match status" value="1"/>
</dbReference>
<dbReference type="SUPFAM" id="SSF56784">
    <property type="entry name" value="HAD-like"/>
    <property type="match status" value="1"/>
</dbReference>
<comment type="caution">
    <text evidence="2">The sequence shown here is derived from an EMBL/GenBank/DDBJ whole genome shotgun (WGS) entry which is preliminary data.</text>
</comment>
<evidence type="ECO:0000256" key="1">
    <source>
        <dbReference type="ARBA" id="ARBA00007958"/>
    </source>
</evidence>
<dbReference type="RefSeq" id="WP_174702432.1">
    <property type="nucleotide sequence ID" value="NZ_JABURA010000001.1"/>
</dbReference>
<accession>A0A8J8GPW5</accession>
<comment type="similarity">
    <text evidence="1">Belongs to the HAD-like hydrolase superfamily.</text>
</comment>
<proteinExistence type="inferred from homology"/>
<dbReference type="NCBIfam" id="TIGR01549">
    <property type="entry name" value="HAD-SF-IA-v1"/>
    <property type="match status" value="1"/>
</dbReference>
<dbReference type="EMBL" id="JABURA010000001">
    <property type="protein sequence ID" value="NUB92289.1"/>
    <property type="molecule type" value="Genomic_DNA"/>
</dbReference>
<organism evidence="2 3">
    <name type="scientific">Haloterrigena gelatinilytica</name>
    <dbReference type="NCBI Taxonomy" id="2741724"/>
    <lineage>
        <taxon>Archaea</taxon>
        <taxon>Methanobacteriati</taxon>
        <taxon>Methanobacteriota</taxon>
        <taxon>Stenosarchaea group</taxon>
        <taxon>Halobacteria</taxon>
        <taxon>Halobacteriales</taxon>
        <taxon>Natrialbaceae</taxon>
        <taxon>Haloterrigena</taxon>
    </lineage>
</organism>
<dbReference type="SFLD" id="SFLDS00003">
    <property type="entry name" value="Haloacid_Dehalogenase"/>
    <property type="match status" value="1"/>
</dbReference>
<dbReference type="InterPro" id="IPR023198">
    <property type="entry name" value="PGP-like_dom2"/>
</dbReference>
<dbReference type="Pfam" id="PF13419">
    <property type="entry name" value="HAD_2"/>
    <property type="match status" value="1"/>
</dbReference>
<dbReference type="SFLD" id="SFLDG01129">
    <property type="entry name" value="C1.5:_HAD__Beta-PGM__Phosphata"/>
    <property type="match status" value="1"/>
</dbReference>
<evidence type="ECO:0000313" key="3">
    <source>
        <dbReference type="Proteomes" id="UP000728647"/>
    </source>
</evidence>